<evidence type="ECO:0000313" key="2">
    <source>
        <dbReference type="Proteomes" id="UP000825699"/>
    </source>
</evidence>
<accession>A0AAJ1A6M8</accession>
<gene>
    <name evidence="1" type="ORF">HFO42_07690</name>
</gene>
<sequence length="135" mass="15307">MPQNEHLRPHSEKIQPDHQNRLRDWFQGSSKGRFSEDELKLHRSAALAYADPRRPSIRSLYQMLCAMLGHDGNLTGIALNCPSYEYFRRLVLTLPAEFVDHRRYGRGVGLWDIVHDAGQIIDDIATAGAPTAPQS</sequence>
<proteinExistence type="predicted"/>
<dbReference type="AlphaFoldDB" id="A0AAJ1A6M8"/>
<evidence type="ECO:0000313" key="1">
    <source>
        <dbReference type="EMBL" id="MBY5627995.1"/>
    </source>
</evidence>
<reference evidence="1" key="1">
    <citation type="submission" date="2020-04" db="EMBL/GenBank/DDBJ databases">
        <title>Global-level population genomics supports evidence of horizontal gene transfer on evolution of Rhizobia in Lentils.</title>
        <authorList>
            <person name="Gai Y."/>
            <person name="Cook D."/>
            <person name="Riely B."/>
        </authorList>
    </citation>
    <scope>NUCLEOTIDE SEQUENCE</scope>
    <source>
        <strain evidence="1">Derici101B</strain>
    </source>
</reference>
<protein>
    <submittedName>
        <fullName evidence="1">Uncharacterized protein</fullName>
    </submittedName>
</protein>
<organism evidence="1 2">
    <name type="scientific">Rhizobium leguminosarum</name>
    <dbReference type="NCBI Taxonomy" id="384"/>
    <lineage>
        <taxon>Bacteria</taxon>
        <taxon>Pseudomonadati</taxon>
        <taxon>Pseudomonadota</taxon>
        <taxon>Alphaproteobacteria</taxon>
        <taxon>Hyphomicrobiales</taxon>
        <taxon>Rhizobiaceae</taxon>
        <taxon>Rhizobium/Agrobacterium group</taxon>
        <taxon>Rhizobium</taxon>
    </lineage>
</organism>
<dbReference type="RefSeq" id="WP_222263436.1">
    <property type="nucleotide sequence ID" value="NZ_JAAXEB010000027.1"/>
</dbReference>
<dbReference type="EMBL" id="JAAXEP010000003">
    <property type="protein sequence ID" value="MBY5627995.1"/>
    <property type="molecule type" value="Genomic_DNA"/>
</dbReference>
<name>A0AAJ1A6M8_RHILE</name>
<dbReference type="Proteomes" id="UP000825699">
    <property type="component" value="Unassembled WGS sequence"/>
</dbReference>
<comment type="caution">
    <text evidence="1">The sequence shown here is derived from an EMBL/GenBank/DDBJ whole genome shotgun (WGS) entry which is preliminary data.</text>
</comment>